<dbReference type="Proteomes" id="UP000823786">
    <property type="component" value="Unassembled WGS sequence"/>
</dbReference>
<name>A0ABS4EVS2_9HYPH</name>
<evidence type="ECO:0008006" key="3">
    <source>
        <dbReference type="Google" id="ProtNLM"/>
    </source>
</evidence>
<reference evidence="1 2" key="1">
    <citation type="submission" date="2021-03" db="EMBL/GenBank/DDBJ databases">
        <title>Genomic Encyclopedia of Type Strains, Phase IV (KMG-IV): sequencing the most valuable type-strain genomes for metagenomic binning, comparative biology and taxonomic classification.</title>
        <authorList>
            <person name="Goeker M."/>
        </authorList>
    </citation>
    <scope>NUCLEOTIDE SEQUENCE [LARGE SCALE GENOMIC DNA]</scope>
    <source>
        <strain evidence="1 2">DSM 26427</strain>
    </source>
</reference>
<sequence>MNNDSIWDVNVELAIECSDHFRVVRNAREAMACLTTSWPEIKGSRHAVARQACLAALEGTKTNAEARIAFEAAAEEAGILKRN</sequence>
<keyword evidence="2" id="KW-1185">Reference proteome</keyword>
<gene>
    <name evidence="1" type="ORF">J2Z75_005592</name>
</gene>
<proteinExistence type="predicted"/>
<comment type="caution">
    <text evidence="1">The sequence shown here is derived from an EMBL/GenBank/DDBJ whole genome shotgun (WGS) entry which is preliminary data.</text>
</comment>
<dbReference type="Pfam" id="PF06169">
    <property type="entry name" value="DUF982"/>
    <property type="match status" value="1"/>
</dbReference>
<protein>
    <recommendedName>
        <fullName evidence="3">DUF982 domain-containing protein</fullName>
    </recommendedName>
</protein>
<evidence type="ECO:0000313" key="2">
    <source>
        <dbReference type="Proteomes" id="UP000823786"/>
    </source>
</evidence>
<evidence type="ECO:0000313" key="1">
    <source>
        <dbReference type="EMBL" id="MBP1862061.1"/>
    </source>
</evidence>
<dbReference type="InterPro" id="IPR010385">
    <property type="entry name" value="DUF982"/>
</dbReference>
<dbReference type="EMBL" id="JAGGJV010000013">
    <property type="protein sequence ID" value="MBP1862061.1"/>
    <property type="molecule type" value="Genomic_DNA"/>
</dbReference>
<accession>A0ABS4EVS2</accession>
<dbReference type="Gene3D" id="6.10.250.730">
    <property type="match status" value="1"/>
</dbReference>
<organism evidence="1 2">
    <name type="scientific">Rhizobium herbae</name>
    <dbReference type="NCBI Taxonomy" id="508661"/>
    <lineage>
        <taxon>Bacteria</taxon>
        <taxon>Pseudomonadati</taxon>
        <taxon>Pseudomonadota</taxon>
        <taxon>Alphaproteobacteria</taxon>
        <taxon>Hyphomicrobiales</taxon>
        <taxon>Rhizobiaceae</taxon>
        <taxon>Rhizobium/Agrobacterium group</taxon>
        <taxon>Rhizobium</taxon>
    </lineage>
</organism>
<dbReference type="RefSeq" id="WP_209856968.1">
    <property type="nucleotide sequence ID" value="NZ_JAGGJV010000013.1"/>
</dbReference>